<evidence type="ECO:0000256" key="6">
    <source>
        <dbReference type="ARBA" id="ARBA00022697"/>
    </source>
</evidence>
<keyword evidence="6" id="KW-0791">Threonine biosynthesis</keyword>
<evidence type="ECO:0000259" key="15">
    <source>
        <dbReference type="SMART" id="SM00859"/>
    </source>
</evidence>
<dbReference type="InterPro" id="IPR005676">
    <property type="entry name" value="Asp_semi-ald_DH_pep-lack"/>
</dbReference>
<dbReference type="InterPro" id="IPR036291">
    <property type="entry name" value="NAD(P)-bd_dom_sf"/>
</dbReference>
<dbReference type="SMART" id="SM00859">
    <property type="entry name" value="Semialdhyde_dh"/>
    <property type="match status" value="1"/>
</dbReference>
<dbReference type="PANTHER" id="PTHR46718:SF1">
    <property type="entry name" value="ASPARTATE-SEMIALDEHYDE DEHYDROGENASE"/>
    <property type="match status" value="1"/>
</dbReference>
<dbReference type="OrthoDB" id="1894490at2759"/>
<dbReference type="Pfam" id="PF01118">
    <property type="entry name" value="Semialdhyde_dh"/>
    <property type="match status" value="1"/>
</dbReference>
<evidence type="ECO:0000256" key="4">
    <source>
        <dbReference type="ARBA" id="ARBA00013120"/>
    </source>
</evidence>
<comment type="pathway">
    <text evidence="2">Amino-acid biosynthesis; L-threonine biosynthesis; L-threonine from L-aspartate: step 2/5.</text>
</comment>
<evidence type="ECO:0000256" key="14">
    <source>
        <dbReference type="SAM" id="MobiDB-lite"/>
    </source>
</evidence>
<evidence type="ECO:0000313" key="16">
    <source>
        <dbReference type="EMBL" id="TIA89130.1"/>
    </source>
</evidence>
<evidence type="ECO:0000256" key="1">
    <source>
        <dbReference type="ARBA" id="ARBA00005021"/>
    </source>
</evidence>
<dbReference type="GO" id="GO:0009088">
    <property type="term" value="P:threonine biosynthetic process"/>
    <property type="evidence" value="ECO:0007669"/>
    <property type="project" value="UniProtKB-KW"/>
</dbReference>
<evidence type="ECO:0000256" key="5">
    <source>
        <dbReference type="ARBA" id="ARBA00022605"/>
    </source>
</evidence>
<protein>
    <recommendedName>
        <fullName evidence="12">Aspartate-semialdehyde dehydrogenase</fullName>
        <ecNumber evidence="4">1.2.1.11</ecNumber>
    </recommendedName>
</protein>
<comment type="pathway">
    <text evidence="1">Amino-acid biosynthesis; L-methionine biosynthesis via de novo pathway; L-homoserine from L-aspartate: step 2/3.</text>
</comment>
<dbReference type="InterPro" id="IPR000534">
    <property type="entry name" value="Semialdehyde_DH_NAD-bd"/>
</dbReference>
<dbReference type="SUPFAM" id="SSF51735">
    <property type="entry name" value="NAD(P)-binding Rossmann-fold domains"/>
    <property type="match status" value="1"/>
</dbReference>
<dbReference type="GO" id="GO:0004073">
    <property type="term" value="F:aspartate-semialdehyde dehydrogenase activity"/>
    <property type="evidence" value="ECO:0007669"/>
    <property type="project" value="UniProtKB-EC"/>
</dbReference>
<dbReference type="NCBIfam" id="NF006416">
    <property type="entry name" value="PRK08664.1"/>
    <property type="match status" value="1"/>
</dbReference>
<comment type="function">
    <text evidence="11">Catalyzes the NADPH-dependent formation of L-aspartate 4-semialdehyde (L-ASA) by the reductive dephosphorylation of 4-phospho-L-aspartate. Mediates the second step in the biosynthesis of amino acids that derive from aspartate (the aspartate family of amino acids), including methioinine and threonine, the latter of which is a precursor to isoleucine.</text>
</comment>
<dbReference type="EMBL" id="SPNW01000030">
    <property type="protein sequence ID" value="TIA89130.1"/>
    <property type="molecule type" value="Genomic_DNA"/>
</dbReference>
<feature type="active site" description="Acyl-thioester intermediate" evidence="13">
    <location>
        <position position="156"/>
    </location>
</feature>
<comment type="catalytic activity">
    <reaction evidence="10">
        <text>L-aspartate 4-semialdehyde + phosphate + NADP(+) = 4-phospho-L-aspartate + NADPH + H(+)</text>
        <dbReference type="Rhea" id="RHEA:24284"/>
        <dbReference type="ChEBI" id="CHEBI:15378"/>
        <dbReference type="ChEBI" id="CHEBI:43474"/>
        <dbReference type="ChEBI" id="CHEBI:57535"/>
        <dbReference type="ChEBI" id="CHEBI:57783"/>
        <dbReference type="ChEBI" id="CHEBI:58349"/>
        <dbReference type="ChEBI" id="CHEBI:537519"/>
        <dbReference type="EC" id="1.2.1.11"/>
    </reaction>
    <physiologicalReaction direction="right-to-left" evidence="10">
        <dbReference type="Rhea" id="RHEA:24286"/>
    </physiologicalReaction>
</comment>
<keyword evidence="8" id="KW-0560">Oxidoreductase</keyword>
<feature type="compositionally biased region" description="Basic and acidic residues" evidence="14">
    <location>
        <begin position="300"/>
        <end position="316"/>
    </location>
</feature>
<dbReference type="EC" id="1.2.1.11" evidence="4"/>
<evidence type="ECO:0000256" key="11">
    <source>
        <dbReference type="ARBA" id="ARBA00049950"/>
    </source>
</evidence>
<name>A0A4T0FLZ0_9BASI</name>
<dbReference type="NCBIfam" id="TIGR00978">
    <property type="entry name" value="asd_EA"/>
    <property type="match status" value="1"/>
</dbReference>
<dbReference type="FunFam" id="3.30.360.10:FF:000016">
    <property type="entry name" value="Probable aspartate-semialdehyde dehydrogenase"/>
    <property type="match status" value="1"/>
</dbReference>
<dbReference type="CDD" id="cd02315">
    <property type="entry name" value="ScASADH_like_N"/>
    <property type="match status" value="1"/>
</dbReference>
<keyword evidence="5" id="KW-0028">Amino-acid biosynthesis</keyword>
<dbReference type="SUPFAM" id="SSF55347">
    <property type="entry name" value="Glyceraldehyde-3-phosphate dehydrogenase-like, C-terminal domain"/>
    <property type="match status" value="1"/>
</dbReference>
<evidence type="ECO:0000256" key="10">
    <source>
        <dbReference type="ARBA" id="ARBA00049864"/>
    </source>
</evidence>
<accession>A0A4T0FLZ0</accession>
<evidence type="ECO:0000256" key="13">
    <source>
        <dbReference type="PIRSR" id="PIRSR000148-1"/>
    </source>
</evidence>
<evidence type="ECO:0000256" key="12">
    <source>
        <dbReference type="ARBA" id="ARBA00050041"/>
    </source>
</evidence>
<dbReference type="GO" id="GO:0050661">
    <property type="term" value="F:NADP binding"/>
    <property type="evidence" value="ECO:0007669"/>
    <property type="project" value="InterPro"/>
</dbReference>
<feature type="active site" description="Proton acceptor" evidence="13">
    <location>
        <position position="255"/>
    </location>
</feature>
<dbReference type="PANTHER" id="PTHR46718">
    <property type="entry name" value="ASPARTATE-SEMIALDEHYDE DEHYDROGENASE"/>
    <property type="match status" value="1"/>
</dbReference>
<evidence type="ECO:0000256" key="2">
    <source>
        <dbReference type="ARBA" id="ARBA00005097"/>
    </source>
</evidence>
<keyword evidence="7" id="KW-0521">NADP</keyword>
<evidence type="ECO:0000256" key="7">
    <source>
        <dbReference type="ARBA" id="ARBA00022857"/>
    </source>
</evidence>
<evidence type="ECO:0000256" key="3">
    <source>
        <dbReference type="ARBA" id="ARBA00010584"/>
    </source>
</evidence>
<sequence length="364" mass="39414">MFVKQTKQYSVGVLGATGTVGQRFILHLHSHPFFKLVALGASSRSAGQKYSAVTRWKQSKPIPATVKDMVIAECTTDNFKHCDIVFSGLDHDVAGPIEHSLRQAEVAVFSNAKNYRRDPQVPLVVPLINTDHFEVLAAQRASLGLNKGYIVANANCSTTALVVPLAALEKAFGPLEQVQATTLQAISGSGYPGLPSLDILDNVVPYIGSEEDKMEWETYKILGGMTQDRSAFDYHEAAPLKVSATCNRVPVIDGHMVCASVKFAAKEKPSPEAVIKAFNDYRCDAQNVGAPSAPEQVITVHEEQDRPQPRLDRDHQNGAGVNVGRVREDSIFDIKFVVLANNVQIGAATSSVMNAEVAALQGYV</sequence>
<evidence type="ECO:0000313" key="17">
    <source>
        <dbReference type="Proteomes" id="UP000310189"/>
    </source>
</evidence>
<dbReference type="Gene3D" id="3.40.50.720">
    <property type="entry name" value="NAD(P)-binding Rossmann-like Domain"/>
    <property type="match status" value="1"/>
</dbReference>
<evidence type="ECO:0000256" key="9">
    <source>
        <dbReference type="ARBA" id="ARBA00023167"/>
    </source>
</evidence>
<dbReference type="Gene3D" id="3.30.360.10">
    <property type="entry name" value="Dihydrodipicolinate Reductase, domain 2"/>
    <property type="match status" value="1"/>
</dbReference>
<gene>
    <name evidence="16" type="ORF">E3P99_02201</name>
</gene>
<dbReference type="Pfam" id="PF02774">
    <property type="entry name" value="Semialdhyde_dhC"/>
    <property type="match status" value="1"/>
</dbReference>
<feature type="domain" description="Semialdehyde dehydrogenase NAD-binding" evidence="15">
    <location>
        <begin position="10"/>
        <end position="136"/>
    </location>
</feature>
<dbReference type="AlphaFoldDB" id="A0A4T0FLZ0"/>
<comment type="similarity">
    <text evidence="3">Belongs to the aspartate-semialdehyde dehydrogenase family.</text>
</comment>
<keyword evidence="17" id="KW-1185">Reference proteome</keyword>
<dbReference type="GO" id="GO:0046983">
    <property type="term" value="F:protein dimerization activity"/>
    <property type="evidence" value="ECO:0007669"/>
    <property type="project" value="InterPro"/>
</dbReference>
<keyword evidence="9" id="KW-0486">Methionine biosynthesis</keyword>
<comment type="caution">
    <text evidence="16">The sequence shown here is derived from an EMBL/GenBank/DDBJ whole genome shotgun (WGS) entry which is preliminary data.</text>
</comment>
<feature type="region of interest" description="Disordered" evidence="14">
    <location>
        <begin position="300"/>
        <end position="320"/>
    </location>
</feature>
<organism evidence="16 17">
    <name type="scientific">Wallemia hederae</name>
    <dbReference type="NCBI Taxonomy" id="1540922"/>
    <lineage>
        <taxon>Eukaryota</taxon>
        <taxon>Fungi</taxon>
        <taxon>Dikarya</taxon>
        <taxon>Basidiomycota</taxon>
        <taxon>Wallemiomycotina</taxon>
        <taxon>Wallemiomycetes</taxon>
        <taxon>Wallemiales</taxon>
        <taxon>Wallemiaceae</taxon>
        <taxon>Wallemia</taxon>
    </lineage>
</organism>
<dbReference type="GO" id="GO:0051287">
    <property type="term" value="F:NAD binding"/>
    <property type="evidence" value="ECO:0007669"/>
    <property type="project" value="InterPro"/>
</dbReference>
<dbReference type="PIRSF" id="PIRSF000148">
    <property type="entry name" value="ASA_dh"/>
    <property type="match status" value="1"/>
</dbReference>
<dbReference type="Proteomes" id="UP000310189">
    <property type="component" value="Unassembled WGS sequence"/>
</dbReference>
<evidence type="ECO:0000256" key="8">
    <source>
        <dbReference type="ARBA" id="ARBA00023002"/>
    </source>
</evidence>
<dbReference type="GO" id="GO:0009086">
    <property type="term" value="P:methionine biosynthetic process"/>
    <property type="evidence" value="ECO:0007669"/>
    <property type="project" value="UniProtKB-KW"/>
</dbReference>
<reference evidence="16 17" key="1">
    <citation type="submission" date="2019-03" db="EMBL/GenBank/DDBJ databases">
        <title>Sequencing 23 genomes of Wallemia ichthyophaga.</title>
        <authorList>
            <person name="Gostincar C."/>
        </authorList>
    </citation>
    <scope>NUCLEOTIDE SEQUENCE [LARGE SCALE GENOMIC DNA]</scope>
    <source>
        <strain evidence="16 17">EXF-5753</strain>
    </source>
</reference>
<dbReference type="CDD" id="cd18130">
    <property type="entry name" value="ASADH_C_arch_fung_like"/>
    <property type="match status" value="1"/>
</dbReference>
<dbReference type="FunFam" id="3.40.50.720:FF:000200">
    <property type="entry name" value="Aspartate-semialdehyde dehydrogenase"/>
    <property type="match status" value="1"/>
</dbReference>
<dbReference type="InterPro" id="IPR051823">
    <property type="entry name" value="ASADH-related"/>
</dbReference>
<proteinExistence type="inferred from homology"/>
<dbReference type="InterPro" id="IPR012280">
    <property type="entry name" value="Semialdhyde_DH_dimer_dom"/>
</dbReference>